<dbReference type="Pfam" id="PF21028">
    <property type="entry name" value="DUF1285_C"/>
    <property type="match status" value="1"/>
</dbReference>
<sequence>MPSPAPSADLASLSLDAIARLAQDKSLPPVETWHPEREGQIDIRIARDGSWYHEGDPISRPALVRLFSTILRREPDGSHVLVTPAEKLTIEVEDAPFLAVEMKLVADPGDGERAVFRLNTGEIIVAGQEHALELRGDGDKALPYLHVRGDLWALLARPVYYELMEHAIQAADHPIGITSDGVFFPLETTL</sequence>
<evidence type="ECO:0000313" key="4">
    <source>
        <dbReference type="Proteomes" id="UP000256310"/>
    </source>
</evidence>
<dbReference type="PIRSF" id="PIRSF029557">
    <property type="entry name" value="UCP029557"/>
    <property type="match status" value="1"/>
</dbReference>
<dbReference type="InterPro" id="IPR010707">
    <property type="entry name" value="DUF1285"/>
</dbReference>
<reference evidence="3 4" key="1">
    <citation type="submission" date="2018-07" db="EMBL/GenBank/DDBJ databases">
        <title>Genomic Encyclopedia of Type Strains, Phase IV (KMG-IV): sequencing the most valuable type-strain genomes for metagenomic binning, comparative biology and taxonomic classification.</title>
        <authorList>
            <person name="Goeker M."/>
        </authorList>
    </citation>
    <scope>NUCLEOTIDE SEQUENCE [LARGE SCALE GENOMIC DNA]</scope>
    <source>
        <strain evidence="3 4">DSM 26725</strain>
    </source>
</reference>
<dbReference type="InterPro" id="IPR048342">
    <property type="entry name" value="DUF1285_C"/>
</dbReference>
<organism evidence="3 4">
    <name type="scientific">Parasphingopyxis lamellibrachiae</name>
    <dbReference type="NCBI Taxonomy" id="680125"/>
    <lineage>
        <taxon>Bacteria</taxon>
        <taxon>Pseudomonadati</taxon>
        <taxon>Pseudomonadota</taxon>
        <taxon>Alphaproteobacteria</taxon>
        <taxon>Sphingomonadales</taxon>
        <taxon>Sphingomonadaceae</taxon>
        <taxon>Parasphingopyxis</taxon>
    </lineage>
</organism>
<dbReference type="Gene3D" id="3.10.540.10">
    <property type="entry name" value="duf1285 like domain"/>
    <property type="match status" value="1"/>
</dbReference>
<dbReference type="InterPro" id="IPR023361">
    <property type="entry name" value="DUF1285_beta_roll_sf"/>
</dbReference>
<evidence type="ECO:0000259" key="1">
    <source>
        <dbReference type="Pfam" id="PF06938"/>
    </source>
</evidence>
<keyword evidence="4" id="KW-1185">Reference proteome</keyword>
<dbReference type="Gene3D" id="2.30.270.10">
    <property type="entry name" value="duf1285 protein"/>
    <property type="match status" value="1"/>
</dbReference>
<dbReference type="EMBL" id="QRDP01000004">
    <property type="protein sequence ID" value="RED16147.1"/>
    <property type="molecule type" value="Genomic_DNA"/>
</dbReference>
<evidence type="ECO:0008006" key="5">
    <source>
        <dbReference type="Google" id="ProtNLM"/>
    </source>
</evidence>
<evidence type="ECO:0000259" key="2">
    <source>
        <dbReference type="Pfam" id="PF21028"/>
    </source>
</evidence>
<protein>
    <recommendedName>
        <fullName evidence="5">DUF1285 domain-containing protein</fullName>
    </recommendedName>
</protein>
<name>A0A3D9FEZ3_9SPHN</name>
<dbReference type="RefSeq" id="WP_116235586.1">
    <property type="nucleotide sequence ID" value="NZ_QRDP01000004.1"/>
</dbReference>
<dbReference type="Proteomes" id="UP000256310">
    <property type="component" value="Unassembled WGS sequence"/>
</dbReference>
<dbReference type="OrthoDB" id="3078366at2"/>
<dbReference type="InterPro" id="IPR048341">
    <property type="entry name" value="DUF1285_N"/>
</dbReference>
<feature type="domain" description="DUF1285" evidence="2">
    <location>
        <begin position="96"/>
        <end position="186"/>
    </location>
</feature>
<feature type="domain" description="DUF1285" evidence="1">
    <location>
        <begin position="28"/>
        <end position="95"/>
    </location>
</feature>
<comment type="caution">
    <text evidence="3">The sequence shown here is derived from an EMBL/GenBank/DDBJ whole genome shotgun (WGS) entry which is preliminary data.</text>
</comment>
<accession>A0A3D9FEZ3</accession>
<proteinExistence type="predicted"/>
<evidence type="ECO:0000313" key="3">
    <source>
        <dbReference type="EMBL" id="RED16147.1"/>
    </source>
</evidence>
<dbReference type="Pfam" id="PF06938">
    <property type="entry name" value="DUF1285_N"/>
    <property type="match status" value="1"/>
</dbReference>
<gene>
    <name evidence="3" type="ORF">DFR46_1162</name>
</gene>
<dbReference type="AlphaFoldDB" id="A0A3D9FEZ3"/>